<dbReference type="PANTHER" id="PTHR13395:SF6">
    <property type="entry name" value="SISTER CHROMATID COHESION PROTEIN DCC1"/>
    <property type="match status" value="1"/>
</dbReference>
<evidence type="ECO:0000256" key="1">
    <source>
        <dbReference type="ARBA" id="ARBA00007017"/>
    </source>
</evidence>
<gene>
    <name evidence="5" type="primary">20209963</name>
    <name evidence="4" type="ORF">HELRODRAFT_185038</name>
</gene>
<dbReference type="GeneID" id="20209963"/>
<dbReference type="eggNOG" id="KOG0798">
    <property type="taxonomic scope" value="Eukaryota"/>
</dbReference>
<dbReference type="GO" id="GO:0034088">
    <property type="term" value="P:maintenance of mitotic sister chromatid cohesion"/>
    <property type="evidence" value="ECO:0000318"/>
    <property type="project" value="GO_Central"/>
</dbReference>
<reference evidence="5" key="3">
    <citation type="submission" date="2015-06" db="UniProtKB">
        <authorList>
            <consortium name="EnsemblMetazoa"/>
        </authorList>
    </citation>
    <scope>IDENTIFICATION</scope>
</reference>
<comment type="similarity">
    <text evidence="1">Belongs to the DCC1 family.</text>
</comment>
<dbReference type="FunCoup" id="T1FMB4">
    <property type="interactions" value="1180"/>
</dbReference>
<reference evidence="4 6" key="2">
    <citation type="journal article" date="2013" name="Nature">
        <title>Insights into bilaterian evolution from three spiralian genomes.</title>
        <authorList>
            <person name="Simakov O."/>
            <person name="Marletaz F."/>
            <person name="Cho S.J."/>
            <person name="Edsinger-Gonzales E."/>
            <person name="Havlak P."/>
            <person name="Hellsten U."/>
            <person name="Kuo D.H."/>
            <person name="Larsson T."/>
            <person name="Lv J."/>
            <person name="Arendt D."/>
            <person name="Savage R."/>
            <person name="Osoegawa K."/>
            <person name="de Jong P."/>
            <person name="Grimwood J."/>
            <person name="Chapman J.A."/>
            <person name="Shapiro H."/>
            <person name="Aerts A."/>
            <person name="Otillar R.P."/>
            <person name="Terry A.Y."/>
            <person name="Boore J.L."/>
            <person name="Grigoriev I.V."/>
            <person name="Lindberg D.R."/>
            <person name="Seaver E.C."/>
            <person name="Weisblat D.A."/>
            <person name="Putnam N.H."/>
            <person name="Rokhsar D.S."/>
        </authorList>
    </citation>
    <scope>NUCLEOTIDE SEQUENCE</scope>
</reference>
<dbReference type="OrthoDB" id="5199543at2759"/>
<keyword evidence="6" id="KW-1185">Reference proteome</keyword>
<protein>
    <recommendedName>
        <fullName evidence="2">Sister chromatid cohesion protein DCC1</fullName>
    </recommendedName>
</protein>
<dbReference type="GO" id="GO:0031390">
    <property type="term" value="C:Ctf18 RFC-like complex"/>
    <property type="evidence" value="ECO:0000318"/>
    <property type="project" value="GO_Central"/>
</dbReference>
<accession>T1FMB4</accession>
<dbReference type="STRING" id="6412.T1FMB4"/>
<dbReference type="InterPro" id="IPR019128">
    <property type="entry name" value="Dcc1"/>
</dbReference>
<dbReference type="EMBL" id="AMQM01001071">
    <property type="status" value="NOT_ANNOTATED_CDS"/>
    <property type="molecule type" value="Genomic_DNA"/>
</dbReference>
<dbReference type="KEGG" id="hro:HELRODRAFT_185038"/>
<dbReference type="EnsemblMetazoa" id="HelroT185038">
    <property type="protein sequence ID" value="HelroP185038"/>
    <property type="gene ID" value="HelroG185038"/>
</dbReference>
<dbReference type="GO" id="GO:0006260">
    <property type="term" value="P:DNA replication"/>
    <property type="evidence" value="ECO:0007669"/>
    <property type="project" value="UniProtKB-KW"/>
</dbReference>
<dbReference type="Pfam" id="PF09724">
    <property type="entry name" value="Dcc1"/>
    <property type="match status" value="1"/>
</dbReference>
<dbReference type="EMBL" id="KB097143">
    <property type="protein sequence ID" value="ESN98881.1"/>
    <property type="molecule type" value="Genomic_DNA"/>
</dbReference>
<dbReference type="RefSeq" id="XP_009022824.1">
    <property type="nucleotide sequence ID" value="XM_009024576.1"/>
</dbReference>
<dbReference type="GO" id="GO:0000775">
    <property type="term" value="C:chromosome, centromeric region"/>
    <property type="evidence" value="ECO:0000318"/>
    <property type="project" value="GO_Central"/>
</dbReference>
<evidence type="ECO:0000256" key="2">
    <source>
        <dbReference type="ARBA" id="ARBA00017682"/>
    </source>
</evidence>
<reference evidence="6" key="1">
    <citation type="submission" date="2012-12" db="EMBL/GenBank/DDBJ databases">
        <authorList>
            <person name="Hellsten U."/>
            <person name="Grimwood J."/>
            <person name="Chapman J.A."/>
            <person name="Shapiro H."/>
            <person name="Aerts A."/>
            <person name="Otillar R.P."/>
            <person name="Terry A.Y."/>
            <person name="Boore J.L."/>
            <person name="Simakov O."/>
            <person name="Marletaz F."/>
            <person name="Cho S.-J."/>
            <person name="Edsinger-Gonzales E."/>
            <person name="Havlak P."/>
            <person name="Kuo D.-H."/>
            <person name="Larsson T."/>
            <person name="Lv J."/>
            <person name="Arendt D."/>
            <person name="Savage R."/>
            <person name="Osoegawa K."/>
            <person name="de Jong P."/>
            <person name="Lindberg D.R."/>
            <person name="Seaver E.C."/>
            <person name="Weisblat D.A."/>
            <person name="Putnam N.H."/>
            <person name="Grigoriev I.V."/>
            <person name="Rokhsar D.S."/>
        </authorList>
    </citation>
    <scope>NUCLEOTIDE SEQUENCE</scope>
</reference>
<organism evidence="5 6">
    <name type="scientific">Helobdella robusta</name>
    <name type="common">Californian leech</name>
    <dbReference type="NCBI Taxonomy" id="6412"/>
    <lineage>
        <taxon>Eukaryota</taxon>
        <taxon>Metazoa</taxon>
        <taxon>Spiralia</taxon>
        <taxon>Lophotrochozoa</taxon>
        <taxon>Annelida</taxon>
        <taxon>Clitellata</taxon>
        <taxon>Hirudinea</taxon>
        <taxon>Rhynchobdellida</taxon>
        <taxon>Glossiphoniidae</taxon>
        <taxon>Helobdella</taxon>
    </lineage>
</organism>
<dbReference type="HOGENOM" id="CLU_034504_1_1_1"/>
<dbReference type="OMA" id="DSESWPF"/>
<dbReference type="AlphaFoldDB" id="T1FMB4"/>
<evidence type="ECO:0000313" key="5">
    <source>
        <dbReference type="EnsemblMetazoa" id="HelroP185038"/>
    </source>
</evidence>
<evidence type="ECO:0000256" key="3">
    <source>
        <dbReference type="ARBA" id="ARBA00022705"/>
    </source>
</evidence>
<dbReference type="GO" id="GO:0000785">
    <property type="term" value="C:chromatin"/>
    <property type="evidence" value="ECO:0000318"/>
    <property type="project" value="GO_Central"/>
</dbReference>
<dbReference type="PANTHER" id="PTHR13395">
    <property type="entry name" value="SISTER CHROMATID COHESION PROTEIN DCC1-RELATED"/>
    <property type="match status" value="1"/>
</dbReference>
<keyword evidence="3" id="KW-0235">DNA replication</keyword>
<dbReference type="InParanoid" id="T1FMB4"/>
<proteinExistence type="inferred from homology"/>
<dbReference type="CTD" id="20209963"/>
<evidence type="ECO:0000313" key="6">
    <source>
        <dbReference type="Proteomes" id="UP000015101"/>
    </source>
</evidence>
<dbReference type="Proteomes" id="UP000015101">
    <property type="component" value="Unassembled WGS sequence"/>
</dbReference>
<sequence>MSVRVIPHRSQEEIFELLNFAKIDKNYMKNYVQSFYFGENLHHEDVYLFEIDKSLLEDLKSSRSFVIRGGANDTAVLCTESKTFDLRESETSNSLLLFKGDLSKCPPPTALAAEGDFDTRSRKVETLKHNYYELKARRARLKRLKEKLDEHPYSACDTDQHDLYSFEDLLDEVQTSHKELEDGLKSLHACQIGGYWRLLDFEYLCSLFRSVLAIVDENGWSYHCIPSRQLEQALMELYKREITDHVMGLFTIEHDGKETCSLNELDTCRLYAEMILKTTAKFNLVEFCETWQLSVPDGMVTDLNQLKNLAVIDRDSKPEVIRYFPACDLPEDLQARFQVLFKTKEKWTFEEITPYLEDSCTGNTNVGNLLMKYARLSTSRGVKVYSSKRT</sequence>
<name>T1FMB4_HELRO</name>
<evidence type="ECO:0000313" key="4">
    <source>
        <dbReference type="EMBL" id="ESN98881.1"/>
    </source>
</evidence>